<name>A0A3E0M6N3_MICAE</name>
<comment type="caution">
    <text evidence="1">The sequence shown here is derived from an EMBL/GenBank/DDBJ whole genome shotgun (WGS) entry which is preliminary data.</text>
</comment>
<protein>
    <submittedName>
        <fullName evidence="1">Uncharacterized protein</fullName>
    </submittedName>
</protein>
<gene>
    <name evidence="1" type="ORF">DWQ56_16895</name>
</gene>
<proteinExistence type="predicted"/>
<accession>A0A3E0M6N3</accession>
<sequence length="77" mass="9106">MFYKECRPTKLKKRPNYALSILGFKQFQLSVISYQLLVISYQLSVISYQLSVISYQFTVYCLLITEKTTHSPTPWLF</sequence>
<evidence type="ECO:0000313" key="2">
    <source>
        <dbReference type="Proteomes" id="UP000256301"/>
    </source>
</evidence>
<organism evidence="1 2">
    <name type="scientific">Microcystis aeruginosa DA14</name>
    <dbReference type="NCBI Taxonomy" id="1987506"/>
    <lineage>
        <taxon>Bacteria</taxon>
        <taxon>Bacillati</taxon>
        <taxon>Cyanobacteriota</taxon>
        <taxon>Cyanophyceae</taxon>
        <taxon>Oscillatoriophycideae</taxon>
        <taxon>Chroococcales</taxon>
        <taxon>Microcystaceae</taxon>
        <taxon>Microcystis</taxon>
    </lineage>
</organism>
<evidence type="ECO:0000313" key="1">
    <source>
        <dbReference type="EMBL" id="REJ54673.1"/>
    </source>
</evidence>
<dbReference type="AlphaFoldDB" id="A0A3E0M6N3"/>
<dbReference type="EMBL" id="QQWE01000006">
    <property type="protein sequence ID" value="REJ54673.1"/>
    <property type="molecule type" value="Genomic_DNA"/>
</dbReference>
<dbReference type="Proteomes" id="UP000256301">
    <property type="component" value="Unassembled WGS sequence"/>
</dbReference>
<reference evidence="1 2" key="1">
    <citation type="submission" date="2017-08" db="EMBL/GenBank/DDBJ databases">
        <title>Functional genomic and metabolic studies of the symbiotic interactions of six Microcystis-dominated communities.</title>
        <authorList>
            <person name="Li Q."/>
            <person name="Lin F."/>
        </authorList>
    </citation>
    <scope>NUCLEOTIDE SEQUENCE [LARGE SCALE GENOMIC DNA]</scope>
    <source>
        <strain evidence="1">DA14</strain>
    </source>
</reference>